<evidence type="ECO:0000313" key="4">
    <source>
        <dbReference type="EMBL" id="CAE7773811.1"/>
    </source>
</evidence>
<keyword evidence="1" id="KW-0862">Zinc</keyword>
<accession>A0A812YFK5</accession>
<evidence type="ECO:0000259" key="3">
    <source>
        <dbReference type="PROSITE" id="PS50103"/>
    </source>
</evidence>
<feature type="region of interest" description="Disordered" evidence="2">
    <location>
        <begin position="1"/>
        <end position="23"/>
    </location>
</feature>
<keyword evidence="5" id="KW-1185">Reference proteome</keyword>
<evidence type="ECO:0000256" key="1">
    <source>
        <dbReference type="PROSITE-ProRule" id="PRU00723"/>
    </source>
</evidence>
<keyword evidence="1" id="KW-0863">Zinc-finger</keyword>
<sequence length="97" mass="10911">AGCTEQKLQEISEPKVPAAPARSKGSHELGLCERYNVGSLRHPELCRKPCLFHERGECENGAACGYCHFQHLRRPAVPDRCQRSLIRRLSIPARFKG</sequence>
<dbReference type="GO" id="GO:0008270">
    <property type="term" value="F:zinc ion binding"/>
    <property type="evidence" value="ECO:0007669"/>
    <property type="project" value="UniProtKB-KW"/>
</dbReference>
<dbReference type="Proteomes" id="UP000601435">
    <property type="component" value="Unassembled WGS sequence"/>
</dbReference>
<dbReference type="EMBL" id="CAJNJA010041309">
    <property type="protein sequence ID" value="CAE7773811.1"/>
    <property type="molecule type" value="Genomic_DNA"/>
</dbReference>
<keyword evidence="1" id="KW-0479">Metal-binding</keyword>
<gene>
    <name evidence="4" type="ORF">SNEC2469_LOCUS22628</name>
</gene>
<evidence type="ECO:0000313" key="5">
    <source>
        <dbReference type="Proteomes" id="UP000601435"/>
    </source>
</evidence>
<protein>
    <recommendedName>
        <fullName evidence="3">C3H1-type domain-containing protein</fullName>
    </recommendedName>
</protein>
<proteinExistence type="predicted"/>
<feature type="non-terminal residue" evidence="4">
    <location>
        <position position="97"/>
    </location>
</feature>
<name>A0A812YFK5_9DINO</name>
<dbReference type="OrthoDB" id="434435at2759"/>
<feature type="zinc finger region" description="C3H1-type" evidence="1">
    <location>
        <begin position="44"/>
        <end position="71"/>
    </location>
</feature>
<feature type="domain" description="C3H1-type" evidence="3">
    <location>
        <begin position="44"/>
        <end position="71"/>
    </location>
</feature>
<reference evidence="4" key="1">
    <citation type="submission" date="2021-02" db="EMBL/GenBank/DDBJ databases">
        <authorList>
            <person name="Dougan E. K."/>
            <person name="Rhodes N."/>
            <person name="Thang M."/>
            <person name="Chan C."/>
        </authorList>
    </citation>
    <scope>NUCLEOTIDE SEQUENCE</scope>
</reference>
<dbReference type="PROSITE" id="PS50103">
    <property type="entry name" value="ZF_C3H1"/>
    <property type="match status" value="1"/>
</dbReference>
<organism evidence="4 5">
    <name type="scientific">Symbiodinium necroappetens</name>
    <dbReference type="NCBI Taxonomy" id="1628268"/>
    <lineage>
        <taxon>Eukaryota</taxon>
        <taxon>Sar</taxon>
        <taxon>Alveolata</taxon>
        <taxon>Dinophyceae</taxon>
        <taxon>Suessiales</taxon>
        <taxon>Symbiodiniaceae</taxon>
        <taxon>Symbiodinium</taxon>
    </lineage>
</organism>
<dbReference type="InterPro" id="IPR000571">
    <property type="entry name" value="Znf_CCCH"/>
</dbReference>
<comment type="caution">
    <text evidence="4">The sequence shown here is derived from an EMBL/GenBank/DDBJ whole genome shotgun (WGS) entry which is preliminary data.</text>
</comment>
<dbReference type="AlphaFoldDB" id="A0A812YFK5"/>
<evidence type="ECO:0000256" key="2">
    <source>
        <dbReference type="SAM" id="MobiDB-lite"/>
    </source>
</evidence>